<evidence type="ECO:0000313" key="4">
    <source>
        <dbReference type="Proteomes" id="UP000075714"/>
    </source>
</evidence>
<gene>
    <name evidence="3" type="ORF">GPECTOR_3g446</name>
</gene>
<dbReference type="Pfam" id="PF16413">
    <property type="entry name" value="Mlh1_C"/>
    <property type="match status" value="1"/>
</dbReference>
<keyword evidence="4" id="KW-1185">Reference proteome</keyword>
<comment type="caution">
    <text evidence="3">The sequence shown here is derived from an EMBL/GenBank/DDBJ whole genome shotgun (WGS) entry which is preliminary data.</text>
</comment>
<feature type="compositionally biased region" description="Low complexity" evidence="1">
    <location>
        <begin position="1"/>
        <end position="16"/>
    </location>
</feature>
<feature type="domain" description="DNA mismatch repair protein Mlh1 C-terminal" evidence="2">
    <location>
        <begin position="33"/>
        <end position="99"/>
    </location>
</feature>
<organism evidence="3 4">
    <name type="scientific">Gonium pectorale</name>
    <name type="common">Green alga</name>
    <dbReference type="NCBI Taxonomy" id="33097"/>
    <lineage>
        <taxon>Eukaryota</taxon>
        <taxon>Viridiplantae</taxon>
        <taxon>Chlorophyta</taxon>
        <taxon>core chlorophytes</taxon>
        <taxon>Chlorophyceae</taxon>
        <taxon>CS clade</taxon>
        <taxon>Chlamydomonadales</taxon>
        <taxon>Volvocaceae</taxon>
        <taxon>Gonium</taxon>
    </lineage>
</organism>
<dbReference type="Proteomes" id="UP000075714">
    <property type="component" value="Unassembled WGS sequence"/>
</dbReference>
<protein>
    <recommendedName>
        <fullName evidence="2">DNA mismatch repair protein Mlh1 C-terminal domain-containing protein</fullName>
    </recommendedName>
</protein>
<evidence type="ECO:0000259" key="2">
    <source>
        <dbReference type="Pfam" id="PF16413"/>
    </source>
</evidence>
<accession>A0A150H008</accession>
<dbReference type="AlphaFoldDB" id="A0A150H008"/>
<evidence type="ECO:0000256" key="1">
    <source>
        <dbReference type="SAM" id="MobiDB-lite"/>
    </source>
</evidence>
<dbReference type="EMBL" id="LSYV01000004">
    <property type="protein sequence ID" value="KXZ55312.1"/>
    <property type="molecule type" value="Genomic_DNA"/>
</dbReference>
<feature type="compositionally biased region" description="Basic and acidic residues" evidence="1">
    <location>
        <begin position="17"/>
        <end position="34"/>
    </location>
</feature>
<dbReference type="InterPro" id="IPR032189">
    <property type="entry name" value="Mlh1_C"/>
</dbReference>
<sequence>MNGAVSAAACHGAADAAGERRAAERRAAERRAAERRAAERRAAERELYEQRLAEYEYRLKHVVLPAMRGCLKPPRERATDGSVVQVAALERLYRVFERC</sequence>
<dbReference type="OrthoDB" id="551563at2759"/>
<name>A0A150H008_GONPE</name>
<reference evidence="4" key="1">
    <citation type="journal article" date="2016" name="Nat. Commun.">
        <title>The Gonium pectorale genome demonstrates co-option of cell cycle regulation during the evolution of multicellularity.</title>
        <authorList>
            <person name="Hanschen E.R."/>
            <person name="Marriage T.N."/>
            <person name="Ferris P.J."/>
            <person name="Hamaji T."/>
            <person name="Toyoda A."/>
            <person name="Fujiyama A."/>
            <person name="Neme R."/>
            <person name="Noguchi H."/>
            <person name="Minakuchi Y."/>
            <person name="Suzuki M."/>
            <person name="Kawai-Toyooka H."/>
            <person name="Smith D.R."/>
            <person name="Sparks H."/>
            <person name="Anderson J."/>
            <person name="Bakaric R."/>
            <person name="Luria V."/>
            <person name="Karger A."/>
            <person name="Kirschner M.W."/>
            <person name="Durand P.M."/>
            <person name="Michod R.E."/>
            <person name="Nozaki H."/>
            <person name="Olson B.J."/>
        </authorList>
    </citation>
    <scope>NUCLEOTIDE SEQUENCE [LARGE SCALE GENOMIC DNA]</scope>
    <source>
        <strain evidence="4">NIES-2863</strain>
    </source>
</reference>
<feature type="region of interest" description="Disordered" evidence="1">
    <location>
        <begin position="1"/>
        <end position="34"/>
    </location>
</feature>
<evidence type="ECO:0000313" key="3">
    <source>
        <dbReference type="EMBL" id="KXZ55312.1"/>
    </source>
</evidence>
<proteinExistence type="predicted"/>
<dbReference type="STRING" id="33097.A0A150H008"/>